<reference evidence="4 5" key="1">
    <citation type="submission" date="2020-08" db="EMBL/GenBank/DDBJ databases">
        <title>Sequencing the genomes of 1000 actinobacteria strains.</title>
        <authorList>
            <person name="Klenk H.-P."/>
        </authorList>
    </citation>
    <scope>NUCLEOTIDE SEQUENCE [LARGE SCALE GENOMIC DNA]</scope>
    <source>
        <strain evidence="4 5">DSM 44786</strain>
    </source>
</reference>
<feature type="domain" description="FAD-binding" evidence="3">
    <location>
        <begin position="5"/>
        <end position="322"/>
    </location>
</feature>
<evidence type="ECO:0000256" key="2">
    <source>
        <dbReference type="ARBA" id="ARBA00023033"/>
    </source>
</evidence>
<comment type="caution">
    <text evidence="4">The sequence shown here is derived from an EMBL/GenBank/DDBJ whole genome shotgun (WGS) entry which is preliminary data.</text>
</comment>
<dbReference type="AlphaFoldDB" id="A0A7W7SM75"/>
<keyword evidence="1" id="KW-0560">Oxidoreductase</keyword>
<dbReference type="Proteomes" id="UP000573327">
    <property type="component" value="Unassembled WGS sequence"/>
</dbReference>
<organism evidence="4 5">
    <name type="scientific">Kitasatospora gansuensis</name>
    <dbReference type="NCBI Taxonomy" id="258050"/>
    <lineage>
        <taxon>Bacteria</taxon>
        <taxon>Bacillati</taxon>
        <taxon>Actinomycetota</taxon>
        <taxon>Actinomycetes</taxon>
        <taxon>Kitasatosporales</taxon>
        <taxon>Streptomycetaceae</taxon>
        <taxon>Kitasatospora</taxon>
    </lineage>
</organism>
<protein>
    <submittedName>
        <fullName evidence="4">2-polyprenyl-6-methoxyphenol hydroxylase-like FAD-dependent oxidoreductase</fullName>
    </submittedName>
</protein>
<evidence type="ECO:0000256" key="1">
    <source>
        <dbReference type="ARBA" id="ARBA00023002"/>
    </source>
</evidence>
<dbReference type="PANTHER" id="PTHR13789">
    <property type="entry name" value="MONOOXYGENASE"/>
    <property type="match status" value="1"/>
</dbReference>
<proteinExistence type="predicted"/>
<dbReference type="GO" id="GO:0004497">
    <property type="term" value="F:monooxygenase activity"/>
    <property type="evidence" value="ECO:0007669"/>
    <property type="project" value="UniProtKB-KW"/>
</dbReference>
<dbReference type="InterPro" id="IPR050493">
    <property type="entry name" value="FAD-dep_Monooxygenase_BioMet"/>
</dbReference>
<dbReference type="GO" id="GO:0071949">
    <property type="term" value="F:FAD binding"/>
    <property type="evidence" value="ECO:0007669"/>
    <property type="project" value="InterPro"/>
</dbReference>
<dbReference type="Pfam" id="PF01494">
    <property type="entry name" value="FAD_binding_3"/>
    <property type="match status" value="1"/>
</dbReference>
<dbReference type="RefSeq" id="WP_184925794.1">
    <property type="nucleotide sequence ID" value="NZ_JACHJR010000001.1"/>
</dbReference>
<dbReference type="InterPro" id="IPR036188">
    <property type="entry name" value="FAD/NAD-bd_sf"/>
</dbReference>
<evidence type="ECO:0000313" key="4">
    <source>
        <dbReference type="EMBL" id="MBB4951851.1"/>
    </source>
</evidence>
<evidence type="ECO:0000313" key="5">
    <source>
        <dbReference type="Proteomes" id="UP000573327"/>
    </source>
</evidence>
<sequence>MTGTAVVVGAGVGGLATAIGLRRAGWRVTVRERRTEVECYGTAFALHPGAQDALERLGVGEAVRARAVPYRSAQVRTPGGRVLAQLPLERLERKAGRPELLISRPYLIDALLARLDALGEVTVRLGENVTDPAALADGYDLVVGADGINSAVREAWFGSGSGPRKVGSVAWIGIADLDSAVHGETWGRGRFFGLTPIEAGRTNWYAAVPEGTDAAGLRALFEGWHDPIPRILERGDPATWLRYEMRHLFPALPTFVHAGQAGKVALVGDAAHAMTPNLGQGACTALLDAEALTRAVTHHGRLALPAALRAYDRERRRTAQRTALASRTLHRIVSTERTWLRDTAARLLPG</sequence>
<dbReference type="PANTHER" id="PTHR13789:SF309">
    <property type="entry name" value="PUTATIVE (AFU_ORTHOLOGUE AFUA_6G14510)-RELATED"/>
    <property type="match status" value="1"/>
</dbReference>
<accession>A0A7W7SM75</accession>
<dbReference type="EMBL" id="JACHJR010000001">
    <property type="protein sequence ID" value="MBB4951851.1"/>
    <property type="molecule type" value="Genomic_DNA"/>
</dbReference>
<keyword evidence="2" id="KW-0503">Monooxygenase</keyword>
<dbReference type="Gene3D" id="3.50.50.60">
    <property type="entry name" value="FAD/NAD(P)-binding domain"/>
    <property type="match status" value="1"/>
</dbReference>
<gene>
    <name evidence="4" type="ORF">F4556_007386</name>
</gene>
<dbReference type="PRINTS" id="PR00420">
    <property type="entry name" value="RNGMNOXGNASE"/>
</dbReference>
<dbReference type="InterPro" id="IPR002938">
    <property type="entry name" value="FAD-bd"/>
</dbReference>
<keyword evidence="5" id="KW-1185">Reference proteome</keyword>
<evidence type="ECO:0000259" key="3">
    <source>
        <dbReference type="Pfam" id="PF01494"/>
    </source>
</evidence>
<name>A0A7W7SM75_9ACTN</name>
<dbReference type="SUPFAM" id="SSF51905">
    <property type="entry name" value="FAD/NAD(P)-binding domain"/>
    <property type="match status" value="1"/>
</dbReference>